<dbReference type="PANTHER" id="PTHR36445">
    <property type="entry name" value="GTP CYCLOHYDROLASE MPTA"/>
    <property type="match status" value="1"/>
</dbReference>
<dbReference type="PANTHER" id="PTHR36445:SF1">
    <property type="entry name" value="GTP CYCLOHYDROLASE MPTA"/>
    <property type="match status" value="1"/>
</dbReference>
<name>A0A7C6AAL6_UNCW3</name>
<comment type="caution">
    <text evidence="3">The sequence shown here is derived from an EMBL/GenBank/DDBJ whole genome shotgun (WGS) entry which is preliminary data.</text>
</comment>
<evidence type="ECO:0000256" key="1">
    <source>
        <dbReference type="ARBA" id="ARBA00022801"/>
    </source>
</evidence>
<reference evidence="3" key="1">
    <citation type="journal article" date="2020" name="mSystems">
        <title>Genome- and Community-Level Interaction Insights into Carbon Utilization and Element Cycling Functions of Hydrothermarchaeota in Hydrothermal Sediment.</title>
        <authorList>
            <person name="Zhou Z."/>
            <person name="Liu Y."/>
            <person name="Xu W."/>
            <person name="Pan J."/>
            <person name="Luo Z.H."/>
            <person name="Li M."/>
        </authorList>
    </citation>
    <scope>NUCLEOTIDE SEQUENCE [LARGE SCALE GENOMIC DNA]</scope>
    <source>
        <strain evidence="3">SpSt-876</strain>
    </source>
</reference>
<proteinExistence type="inferred from homology"/>
<gene>
    <name evidence="2" type="primary">folE2</name>
    <name evidence="3" type="ORF">ENW73_09405</name>
</gene>
<dbReference type="InterPro" id="IPR022838">
    <property type="entry name" value="GTP_cyclohydrolase_FolE2"/>
</dbReference>
<dbReference type="EC" id="3.5.4.16" evidence="2"/>
<comment type="similarity">
    <text evidence="2">Belongs to the GTP cyclohydrolase IV family.</text>
</comment>
<dbReference type="AlphaFoldDB" id="A0A7C6AAL6"/>
<evidence type="ECO:0000313" key="3">
    <source>
        <dbReference type="EMBL" id="HHS53047.1"/>
    </source>
</evidence>
<comment type="pathway">
    <text evidence="2">Cofactor biosynthesis; 7,8-dihydroneopterin triphosphate biosynthesis; 7,8-dihydroneopterin triphosphate from GTP: step 1/1.</text>
</comment>
<feature type="site" description="May be catalytically important" evidence="2">
    <location>
        <position position="140"/>
    </location>
</feature>
<dbReference type="NCBIfam" id="NF010200">
    <property type="entry name" value="PRK13674.1-1"/>
    <property type="match status" value="1"/>
</dbReference>
<dbReference type="GO" id="GO:0046654">
    <property type="term" value="P:tetrahydrofolate biosynthetic process"/>
    <property type="evidence" value="ECO:0007669"/>
    <property type="project" value="UniProtKB-UniRule"/>
</dbReference>
<dbReference type="Gene3D" id="3.10.270.10">
    <property type="entry name" value="Urate Oxidase"/>
    <property type="match status" value="1"/>
</dbReference>
<comment type="function">
    <text evidence="2">Converts GTP to 7,8-dihydroneopterin triphosphate.</text>
</comment>
<dbReference type="UniPathway" id="UPA00848">
    <property type="reaction ID" value="UER00151"/>
</dbReference>
<accession>A0A7C6AAL6</accession>
<sequence>MPKTTWHRIDIDKVGVKNLRYPILLSDKAHKQQHTVANINMYVNLPHRFRSTHMSRFIAILNRFHREIAIQNVGKILKAMKQDLKAESAHLEMEFPYFIEKQAPVTKSAGLMEYRCRFIGELGERIRLLLGVAVPVLTLCPCSKAMAEKGAHNQRGEIRVLTRFRGFLWIEDLIALVENCASSPVYSFLKKPDEKFITESAYDNPVFVEDVARNVAEKLDGHPNVIWYSVEVESYESIHNHDAYAYIEKK</sequence>
<protein>
    <recommendedName>
        <fullName evidence="2">GTP cyclohydrolase FolE2</fullName>
        <ecNumber evidence="2">3.5.4.16</ecNumber>
    </recommendedName>
</protein>
<organism evidence="3">
    <name type="scientific">candidate division WOR-3 bacterium</name>
    <dbReference type="NCBI Taxonomy" id="2052148"/>
    <lineage>
        <taxon>Bacteria</taxon>
        <taxon>Bacteria division WOR-3</taxon>
    </lineage>
</organism>
<dbReference type="InterPro" id="IPR003801">
    <property type="entry name" value="GTP_cyclohydrolase_FolE2/MptA"/>
</dbReference>
<dbReference type="HAMAP" id="MF_01527_B">
    <property type="entry name" value="GTP_cyclohydrol_B"/>
    <property type="match status" value="1"/>
</dbReference>
<dbReference type="Pfam" id="PF02649">
    <property type="entry name" value="GCHY-1"/>
    <property type="match status" value="1"/>
</dbReference>
<evidence type="ECO:0000256" key="2">
    <source>
        <dbReference type="HAMAP-Rule" id="MF_01527"/>
    </source>
</evidence>
<dbReference type="GO" id="GO:0003934">
    <property type="term" value="F:GTP cyclohydrolase I activity"/>
    <property type="evidence" value="ECO:0007669"/>
    <property type="project" value="UniProtKB-UniRule"/>
</dbReference>
<keyword evidence="1 2" id="KW-0378">Hydrolase</keyword>
<dbReference type="EMBL" id="DTLI01000224">
    <property type="protein sequence ID" value="HHS53047.1"/>
    <property type="molecule type" value="Genomic_DNA"/>
</dbReference>
<comment type="catalytic activity">
    <reaction evidence="2">
        <text>GTP + H2O = 7,8-dihydroneopterin 3'-triphosphate + formate + H(+)</text>
        <dbReference type="Rhea" id="RHEA:17473"/>
        <dbReference type="ChEBI" id="CHEBI:15377"/>
        <dbReference type="ChEBI" id="CHEBI:15378"/>
        <dbReference type="ChEBI" id="CHEBI:15740"/>
        <dbReference type="ChEBI" id="CHEBI:37565"/>
        <dbReference type="ChEBI" id="CHEBI:58462"/>
        <dbReference type="EC" id="3.5.4.16"/>
    </reaction>
</comment>